<dbReference type="Pfam" id="PF10496">
    <property type="entry name" value="Syntaxin-18_N"/>
    <property type="match status" value="1"/>
</dbReference>
<keyword evidence="7 9" id="KW-0175">Coiled coil</keyword>
<dbReference type="OrthoDB" id="342981at2759"/>
<keyword evidence="4" id="KW-0812">Transmembrane</keyword>
<keyword evidence="13" id="KW-1185">Reference proteome</keyword>
<protein>
    <submittedName>
        <fullName evidence="12">Snare protein syntaxin-like protein 18/UFE1</fullName>
    </submittedName>
</protein>
<dbReference type="Proteomes" id="UP000235672">
    <property type="component" value="Unassembled WGS sequence"/>
</dbReference>
<keyword evidence="5" id="KW-0653">Protein transport</keyword>
<name>A0A2J6PQY7_9HELO</name>
<feature type="domain" description="SNARE-complex protein Syntaxin-18 N-terminal" evidence="11">
    <location>
        <begin position="3"/>
        <end position="87"/>
    </location>
</feature>
<dbReference type="AlphaFoldDB" id="A0A2J6PQY7"/>
<organism evidence="12 13">
    <name type="scientific">Hyaloscypha hepaticicola</name>
    <dbReference type="NCBI Taxonomy" id="2082293"/>
    <lineage>
        <taxon>Eukaryota</taxon>
        <taxon>Fungi</taxon>
        <taxon>Dikarya</taxon>
        <taxon>Ascomycota</taxon>
        <taxon>Pezizomycotina</taxon>
        <taxon>Leotiomycetes</taxon>
        <taxon>Helotiales</taxon>
        <taxon>Hyaloscyphaceae</taxon>
        <taxon>Hyaloscypha</taxon>
    </lineage>
</organism>
<dbReference type="EMBL" id="KZ613505">
    <property type="protein sequence ID" value="PMD16433.1"/>
    <property type="molecule type" value="Genomic_DNA"/>
</dbReference>
<evidence type="ECO:0000256" key="1">
    <source>
        <dbReference type="ARBA" id="ARBA00004211"/>
    </source>
</evidence>
<evidence type="ECO:0000256" key="5">
    <source>
        <dbReference type="ARBA" id="ARBA00022927"/>
    </source>
</evidence>
<dbReference type="PANTHER" id="PTHR15959:SF0">
    <property type="entry name" value="SYNTAXIN-18"/>
    <property type="match status" value="1"/>
</dbReference>
<dbReference type="FunFam" id="1.20.5.110:FF:000069">
    <property type="entry name" value="Related to syntaxin 18"/>
    <property type="match status" value="1"/>
</dbReference>
<feature type="region of interest" description="Disordered" evidence="10">
    <location>
        <begin position="61"/>
        <end position="85"/>
    </location>
</feature>
<evidence type="ECO:0000256" key="9">
    <source>
        <dbReference type="SAM" id="Coils"/>
    </source>
</evidence>
<dbReference type="GO" id="GO:0031201">
    <property type="term" value="C:SNARE complex"/>
    <property type="evidence" value="ECO:0007669"/>
    <property type="project" value="TreeGrafter"/>
</dbReference>
<accession>A0A2J6PQY7</accession>
<keyword evidence="6" id="KW-1133">Transmembrane helix</keyword>
<dbReference type="GO" id="GO:0015031">
    <property type="term" value="P:protein transport"/>
    <property type="evidence" value="ECO:0007669"/>
    <property type="project" value="UniProtKB-KW"/>
</dbReference>
<comment type="subcellular location">
    <subcellularLocation>
        <location evidence="1">Membrane</location>
        <topology evidence="1">Single-pass type IV membrane protein</topology>
    </subcellularLocation>
</comment>
<dbReference type="STRING" id="1745343.A0A2J6PQY7"/>
<evidence type="ECO:0000256" key="7">
    <source>
        <dbReference type="ARBA" id="ARBA00023054"/>
    </source>
</evidence>
<dbReference type="InterPro" id="IPR019529">
    <property type="entry name" value="Syntaxin-18_N"/>
</dbReference>
<keyword evidence="3" id="KW-0813">Transport</keyword>
<dbReference type="PANTHER" id="PTHR15959">
    <property type="entry name" value="SYNTAXIN-18"/>
    <property type="match status" value="1"/>
</dbReference>
<evidence type="ECO:0000256" key="10">
    <source>
        <dbReference type="SAM" id="MobiDB-lite"/>
    </source>
</evidence>
<evidence type="ECO:0000313" key="13">
    <source>
        <dbReference type="Proteomes" id="UP000235672"/>
    </source>
</evidence>
<evidence type="ECO:0000256" key="4">
    <source>
        <dbReference type="ARBA" id="ARBA00022692"/>
    </source>
</evidence>
<sequence length="348" mass="38854">MTDLTPILNELLKSHDAPPTIDPSLALRNIDEFLKEAYRINAHIASLNSYLKGIRQAYLSTAPPPRRTGSALKDRQSKHLTDRQKEEIDAEAKQLIRQLEASIRNLADAELLSQQTEATLIRKKYARLGLGALGSWAAGGGGQTKSHEQELDEAKAIAIKTHREGVFWYLNQKIQQCSLFQAVMMEKRLRREMEKNKSALAKSRAPMPELGGFENASVPPTKSNANTAAHVDAQQSDPEQELSPEQLQMFEKENQDMLKHYESTLDQVRTAEKSLVEISELQTQLVNNLATQSAHIDQLVADSFLTAENVGGGNKELKKATERKSTAKYVFYASCGLSLFLIVWDLVI</sequence>
<evidence type="ECO:0000256" key="6">
    <source>
        <dbReference type="ARBA" id="ARBA00022989"/>
    </source>
</evidence>
<dbReference type="GO" id="GO:0005783">
    <property type="term" value="C:endoplasmic reticulum"/>
    <property type="evidence" value="ECO:0007669"/>
    <property type="project" value="TreeGrafter"/>
</dbReference>
<reference evidence="12 13" key="1">
    <citation type="submission" date="2016-05" db="EMBL/GenBank/DDBJ databases">
        <title>A degradative enzymes factory behind the ericoid mycorrhizal symbiosis.</title>
        <authorList>
            <consortium name="DOE Joint Genome Institute"/>
            <person name="Martino E."/>
            <person name="Morin E."/>
            <person name="Grelet G."/>
            <person name="Kuo A."/>
            <person name="Kohler A."/>
            <person name="Daghino S."/>
            <person name="Barry K."/>
            <person name="Choi C."/>
            <person name="Cichocki N."/>
            <person name="Clum A."/>
            <person name="Copeland A."/>
            <person name="Hainaut M."/>
            <person name="Haridas S."/>
            <person name="Labutti K."/>
            <person name="Lindquist E."/>
            <person name="Lipzen A."/>
            <person name="Khouja H.-R."/>
            <person name="Murat C."/>
            <person name="Ohm R."/>
            <person name="Olson A."/>
            <person name="Spatafora J."/>
            <person name="Veneault-Fourrey C."/>
            <person name="Henrissat B."/>
            <person name="Grigoriev I."/>
            <person name="Martin F."/>
            <person name="Perotto S."/>
        </authorList>
    </citation>
    <scope>NUCLEOTIDE SEQUENCE [LARGE SCALE GENOMIC DNA]</scope>
    <source>
        <strain evidence="12 13">UAMH 7357</strain>
    </source>
</reference>
<proteinExistence type="inferred from homology"/>
<dbReference type="GO" id="GO:0006890">
    <property type="term" value="P:retrograde vesicle-mediated transport, Golgi to endoplasmic reticulum"/>
    <property type="evidence" value="ECO:0007669"/>
    <property type="project" value="TreeGrafter"/>
</dbReference>
<comment type="similarity">
    <text evidence="2">Belongs to the syntaxin family.</text>
</comment>
<keyword evidence="8" id="KW-0472">Membrane</keyword>
<evidence type="ECO:0000256" key="8">
    <source>
        <dbReference type="ARBA" id="ARBA00023136"/>
    </source>
</evidence>
<feature type="compositionally biased region" description="Basic and acidic residues" evidence="10">
    <location>
        <begin position="72"/>
        <end position="85"/>
    </location>
</feature>
<dbReference type="SUPFAM" id="SSF58038">
    <property type="entry name" value="SNARE fusion complex"/>
    <property type="match status" value="1"/>
</dbReference>
<feature type="coiled-coil region" evidence="9">
    <location>
        <begin position="85"/>
        <end position="112"/>
    </location>
</feature>
<evidence type="ECO:0000259" key="11">
    <source>
        <dbReference type="Pfam" id="PF10496"/>
    </source>
</evidence>
<dbReference type="Gene3D" id="1.20.5.110">
    <property type="match status" value="1"/>
</dbReference>
<evidence type="ECO:0000256" key="2">
    <source>
        <dbReference type="ARBA" id="ARBA00009063"/>
    </source>
</evidence>
<gene>
    <name evidence="12" type="ORF">NA56DRAFT_708652</name>
</gene>
<evidence type="ECO:0000313" key="12">
    <source>
        <dbReference type="EMBL" id="PMD16433.1"/>
    </source>
</evidence>
<evidence type="ECO:0000256" key="3">
    <source>
        <dbReference type="ARBA" id="ARBA00022448"/>
    </source>
</evidence>